<protein>
    <submittedName>
        <fullName evidence="2">Uncharacterized protein</fullName>
    </submittedName>
</protein>
<feature type="transmembrane region" description="Helical" evidence="1">
    <location>
        <begin position="80"/>
        <end position="107"/>
    </location>
</feature>
<name>A0A4Y1NNS4_9STAP</name>
<keyword evidence="1" id="KW-1133">Transmembrane helix</keyword>
<keyword evidence="1" id="KW-0472">Membrane</keyword>
<dbReference type="RefSeq" id="WP_159372516.1">
    <property type="nucleotide sequence ID" value="NZ_MF477836.1"/>
</dbReference>
<keyword evidence="2" id="KW-0614">Plasmid</keyword>
<organism evidence="2">
    <name type="scientific">Macrococcoides canis</name>
    <dbReference type="NCBI Taxonomy" id="1855823"/>
    <lineage>
        <taxon>Bacteria</taxon>
        <taxon>Bacillati</taxon>
        <taxon>Bacillota</taxon>
        <taxon>Bacilli</taxon>
        <taxon>Bacillales</taxon>
        <taxon>Staphylococcaceae</taxon>
        <taxon>Macrococcoides</taxon>
    </lineage>
</organism>
<reference evidence="2" key="1">
    <citation type="journal article" date="2019" name="J. Antimicrob. Chemother.">
        <title>Macrococcus canis contains recombinogenic methicillin resistance elements and the mecB plasmid found in Staphylococcus aureus.</title>
        <authorList>
            <person name="Chanchaithong P."/>
            <person name="Perreten V."/>
            <person name="Schwendener S."/>
        </authorList>
    </citation>
    <scope>NUCLEOTIDE SEQUENCE</scope>
    <source>
        <strain evidence="2">KM0218</strain>
        <plasmid evidence="2">pKM0218</plasmid>
    </source>
</reference>
<dbReference type="AlphaFoldDB" id="A0A4Y1NNS4"/>
<evidence type="ECO:0000313" key="2">
    <source>
        <dbReference type="EMBL" id="AXE75044.1"/>
    </source>
</evidence>
<sequence>MNEKTGIDQFMRKEIEKFGVHYDEQQSSNIEIREAKLDEKAKTYYAKGKQLSQDKDLKKNSAEYGKGFINGLKNMETIPVLALTFVMMLLLWIPMMYGSMTISLLTGQDGMSNKEMRALDSRLQERYNDMIGE</sequence>
<evidence type="ECO:0000256" key="1">
    <source>
        <dbReference type="SAM" id="Phobius"/>
    </source>
</evidence>
<keyword evidence="1" id="KW-0812">Transmembrane</keyword>
<geneLocation type="plasmid" evidence="2">
    <name>pKM0218</name>
</geneLocation>
<accession>A0A4Y1NNS4</accession>
<dbReference type="EMBL" id="MF477836">
    <property type="protein sequence ID" value="AXE75044.1"/>
    <property type="molecule type" value="Genomic_DNA"/>
</dbReference>
<proteinExistence type="predicted"/>